<dbReference type="RefSeq" id="WP_053013853.1">
    <property type="nucleotide sequence ID" value="NZ_CP011371.1"/>
</dbReference>
<reference evidence="2 3" key="1">
    <citation type="submission" date="2015-05" db="EMBL/GenBank/DDBJ databases">
        <authorList>
            <person name="Tang B."/>
            <person name="Yu Y."/>
        </authorList>
    </citation>
    <scope>NUCLEOTIDE SEQUENCE [LARGE SCALE GENOMIC DNA]</scope>
    <source>
        <strain evidence="2 3">DSM 7029</strain>
    </source>
</reference>
<dbReference type="Proteomes" id="UP000035352">
    <property type="component" value="Chromosome"/>
</dbReference>
<feature type="signal peptide" evidence="1">
    <location>
        <begin position="1"/>
        <end position="22"/>
    </location>
</feature>
<evidence type="ECO:0000256" key="1">
    <source>
        <dbReference type="SAM" id="SignalP"/>
    </source>
</evidence>
<proteinExistence type="predicted"/>
<keyword evidence="1" id="KW-0732">Signal</keyword>
<dbReference type="EMBL" id="CP011371">
    <property type="protein sequence ID" value="AKJ31190.1"/>
    <property type="molecule type" value="Genomic_DNA"/>
</dbReference>
<dbReference type="AlphaFoldDB" id="A0A0G3BXD5"/>
<evidence type="ECO:0008006" key="4">
    <source>
        <dbReference type="Google" id="ProtNLM"/>
    </source>
</evidence>
<feature type="chain" id="PRO_5005183706" description="DUF4148 domain-containing protein" evidence="1">
    <location>
        <begin position="23"/>
        <end position="124"/>
    </location>
</feature>
<gene>
    <name evidence="2" type="ORF">AAW51_4499</name>
</gene>
<protein>
    <recommendedName>
        <fullName evidence="4">DUF4148 domain-containing protein</fullName>
    </recommendedName>
</protein>
<keyword evidence="3" id="KW-1185">Reference proteome</keyword>
<organism evidence="2 3">
    <name type="scientific">Caldimonas brevitalea</name>
    <dbReference type="NCBI Taxonomy" id="413882"/>
    <lineage>
        <taxon>Bacteria</taxon>
        <taxon>Pseudomonadati</taxon>
        <taxon>Pseudomonadota</taxon>
        <taxon>Betaproteobacteria</taxon>
        <taxon>Burkholderiales</taxon>
        <taxon>Sphaerotilaceae</taxon>
        <taxon>Caldimonas</taxon>
    </lineage>
</organism>
<sequence length="124" mass="13267">MNKIVAAALVSAATLMSATAFAQEATPDPAPNGKSERTRAEVHAELIRARDAGELKVFEEGYFPQVASTRTRAEVVAELKRAQANGEYAALHAEPFDPVVYQDLVAKNQEASRYAAQPAAPAVQ</sequence>
<dbReference type="InterPro" id="IPR025421">
    <property type="entry name" value="DUF4148"/>
</dbReference>
<dbReference type="Pfam" id="PF13663">
    <property type="entry name" value="DUF4148"/>
    <property type="match status" value="2"/>
</dbReference>
<evidence type="ECO:0000313" key="3">
    <source>
        <dbReference type="Proteomes" id="UP000035352"/>
    </source>
</evidence>
<name>A0A0G3BXD5_9BURK</name>
<accession>A0A0G3BXD5</accession>
<evidence type="ECO:0000313" key="2">
    <source>
        <dbReference type="EMBL" id="AKJ31190.1"/>
    </source>
</evidence>
<dbReference type="KEGG" id="pbh:AAW51_4499"/>